<evidence type="ECO:0000256" key="1">
    <source>
        <dbReference type="ARBA" id="ARBA00010646"/>
    </source>
</evidence>
<name>A0ABP6GM46_9ACTN</name>
<dbReference type="Gene3D" id="3.20.20.80">
    <property type="entry name" value="Glycosidases"/>
    <property type="match status" value="1"/>
</dbReference>
<dbReference type="Proteomes" id="UP001500886">
    <property type="component" value="Unassembled WGS sequence"/>
</dbReference>
<dbReference type="Pfam" id="PF01183">
    <property type="entry name" value="Glyco_hydro_25"/>
    <property type="match status" value="1"/>
</dbReference>
<evidence type="ECO:0000256" key="4">
    <source>
        <dbReference type="SAM" id="MobiDB-lite"/>
    </source>
</evidence>
<keyword evidence="6" id="KW-1185">Reference proteome</keyword>
<proteinExistence type="inferred from homology"/>
<dbReference type="SUPFAM" id="SSF51445">
    <property type="entry name" value="(Trans)glycosidases"/>
    <property type="match status" value="1"/>
</dbReference>
<protein>
    <recommendedName>
        <fullName evidence="7">Hydrolase</fullName>
    </recommendedName>
</protein>
<dbReference type="PANTHER" id="PTHR34135">
    <property type="entry name" value="LYSOZYME"/>
    <property type="match status" value="1"/>
</dbReference>
<evidence type="ECO:0008006" key="7">
    <source>
        <dbReference type="Google" id="ProtNLM"/>
    </source>
</evidence>
<feature type="region of interest" description="Disordered" evidence="4">
    <location>
        <begin position="1"/>
        <end position="25"/>
    </location>
</feature>
<evidence type="ECO:0000313" key="6">
    <source>
        <dbReference type="Proteomes" id="UP001500886"/>
    </source>
</evidence>
<dbReference type="SMART" id="SM00641">
    <property type="entry name" value="Glyco_25"/>
    <property type="match status" value="1"/>
</dbReference>
<sequence length="346" mass="38238">MLTHTSQSPDVRRPRSRAPGSPREVYDMGIYGQDWASYQSSNPDTSGLSFAFVKITEGLGYVNPKWVAQRDHAKSHGLVWGGYHYPHMANDARREADYFLRQVAWRPGDIIVLDWEGYDDANAGVPKSRQVAYRDAWLAYVKDRMPDNPVGMYCNLDYWLHVDQTSNYGDFLWIATAGRPAGRPGIQAPWLFHQYSESGGMDRDYCHLASRDALRAWALSFRPTPPTPPTPPAPRYTEDHVLAYFTVPASTVFDLPVEPAGTAAAPQGGARNGPLWLCLAPQGGDARITLTFHHEDGNWDAPAQSFALTVAGSKLVQPLPAGAVVDKIRIQSTAPLVGYITGRQVA</sequence>
<organism evidence="5 6">
    <name type="scientific">Streptomyces luteosporeus</name>
    <dbReference type="NCBI Taxonomy" id="173856"/>
    <lineage>
        <taxon>Bacteria</taxon>
        <taxon>Bacillati</taxon>
        <taxon>Actinomycetota</taxon>
        <taxon>Actinomycetes</taxon>
        <taxon>Kitasatosporales</taxon>
        <taxon>Streptomycetaceae</taxon>
        <taxon>Streptomyces</taxon>
    </lineage>
</organism>
<comment type="caution">
    <text evidence="5">The sequence shown here is derived from an EMBL/GenBank/DDBJ whole genome shotgun (WGS) entry which is preliminary data.</text>
</comment>
<keyword evidence="2" id="KW-0378">Hydrolase</keyword>
<accession>A0ABP6GM46</accession>
<evidence type="ECO:0000256" key="3">
    <source>
        <dbReference type="ARBA" id="ARBA00023295"/>
    </source>
</evidence>
<dbReference type="InterPro" id="IPR018077">
    <property type="entry name" value="Glyco_hydro_fam25_subgr"/>
</dbReference>
<comment type="similarity">
    <text evidence="1">Belongs to the glycosyl hydrolase 25 family.</text>
</comment>
<dbReference type="EMBL" id="BAAASL010000029">
    <property type="protein sequence ID" value="GAA2725302.1"/>
    <property type="molecule type" value="Genomic_DNA"/>
</dbReference>
<dbReference type="InterPro" id="IPR017853">
    <property type="entry name" value="GH"/>
</dbReference>
<dbReference type="CDD" id="cd00599">
    <property type="entry name" value="GH25_muramidase"/>
    <property type="match status" value="1"/>
</dbReference>
<evidence type="ECO:0000256" key="2">
    <source>
        <dbReference type="ARBA" id="ARBA00022801"/>
    </source>
</evidence>
<evidence type="ECO:0000313" key="5">
    <source>
        <dbReference type="EMBL" id="GAA2725302.1"/>
    </source>
</evidence>
<dbReference type="InterPro" id="IPR002053">
    <property type="entry name" value="Glyco_hydro_25"/>
</dbReference>
<gene>
    <name evidence="5" type="ORF">GCM10010315_57060</name>
</gene>
<dbReference type="PANTHER" id="PTHR34135:SF2">
    <property type="entry name" value="LYSOZYME"/>
    <property type="match status" value="1"/>
</dbReference>
<keyword evidence="3" id="KW-0326">Glycosidase</keyword>
<dbReference type="PROSITE" id="PS51904">
    <property type="entry name" value="GLYCOSYL_HYDROL_F25_2"/>
    <property type="match status" value="1"/>
</dbReference>
<reference evidence="6" key="1">
    <citation type="journal article" date="2019" name="Int. J. Syst. Evol. Microbiol.">
        <title>The Global Catalogue of Microorganisms (GCM) 10K type strain sequencing project: providing services to taxonomists for standard genome sequencing and annotation.</title>
        <authorList>
            <consortium name="The Broad Institute Genomics Platform"/>
            <consortium name="The Broad Institute Genome Sequencing Center for Infectious Disease"/>
            <person name="Wu L."/>
            <person name="Ma J."/>
        </authorList>
    </citation>
    <scope>NUCLEOTIDE SEQUENCE [LARGE SCALE GENOMIC DNA]</scope>
    <source>
        <strain evidence="6">JCM 4542</strain>
    </source>
</reference>